<keyword evidence="2" id="KW-1185">Reference proteome</keyword>
<gene>
    <name evidence="1" type="ORF">mMyoMyo1_020298</name>
</gene>
<dbReference type="EMBL" id="JABWUV010000018">
    <property type="protein sequence ID" value="KAF6291985.1"/>
    <property type="molecule type" value="Genomic_DNA"/>
</dbReference>
<dbReference type="AlphaFoldDB" id="A0A7J7SUT0"/>
<protein>
    <submittedName>
        <fullName evidence="1">UTP25 small subunit processor component</fullName>
    </submittedName>
</protein>
<accession>A0A7J7SUT0</accession>
<comment type="caution">
    <text evidence="1">The sequence shown here is derived from an EMBL/GenBank/DDBJ whole genome shotgun (WGS) entry which is preliminary data.</text>
</comment>
<name>A0A7J7SUT0_MYOMY</name>
<evidence type="ECO:0000313" key="1">
    <source>
        <dbReference type="EMBL" id="KAF6291985.1"/>
    </source>
</evidence>
<reference evidence="1 2" key="1">
    <citation type="journal article" date="2020" name="Nature">
        <title>Six reference-quality genomes reveal evolution of bat adaptations.</title>
        <authorList>
            <person name="Jebb D."/>
            <person name="Huang Z."/>
            <person name="Pippel M."/>
            <person name="Hughes G.M."/>
            <person name="Lavrichenko K."/>
            <person name="Devanna P."/>
            <person name="Winkler S."/>
            <person name="Jermiin L.S."/>
            <person name="Skirmuntt E.C."/>
            <person name="Katzourakis A."/>
            <person name="Burkitt-Gray L."/>
            <person name="Ray D.A."/>
            <person name="Sullivan K.A.M."/>
            <person name="Roscito J.G."/>
            <person name="Kirilenko B.M."/>
            <person name="Davalos L.M."/>
            <person name="Corthals A.P."/>
            <person name="Power M.L."/>
            <person name="Jones G."/>
            <person name="Ransome R.D."/>
            <person name="Dechmann D.K.N."/>
            <person name="Locatelli A.G."/>
            <person name="Puechmaille S.J."/>
            <person name="Fedrigo O."/>
            <person name="Jarvis E.D."/>
            <person name="Hiller M."/>
            <person name="Vernes S.C."/>
            <person name="Myers E.W."/>
            <person name="Teeling E.C."/>
        </authorList>
    </citation>
    <scope>NUCLEOTIDE SEQUENCE [LARGE SCALE GENOMIC DNA]</scope>
    <source>
        <strain evidence="1">MMyoMyo1</strain>
        <tissue evidence="1">Flight muscle</tissue>
    </source>
</reference>
<evidence type="ECO:0000313" key="2">
    <source>
        <dbReference type="Proteomes" id="UP000527355"/>
    </source>
</evidence>
<dbReference type="Proteomes" id="UP000527355">
    <property type="component" value="Unassembled WGS sequence"/>
</dbReference>
<sequence>MTGFPARKQNRRFVNCQRAQILQTLKVKQRVNQNKFLGTTNCSPH</sequence>
<organism evidence="1 2">
    <name type="scientific">Myotis myotis</name>
    <name type="common">Greater mouse-eared bat</name>
    <name type="synonym">Vespertilio myotis</name>
    <dbReference type="NCBI Taxonomy" id="51298"/>
    <lineage>
        <taxon>Eukaryota</taxon>
        <taxon>Metazoa</taxon>
        <taxon>Chordata</taxon>
        <taxon>Craniata</taxon>
        <taxon>Vertebrata</taxon>
        <taxon>Euteleostomi</taxon>
        <taxon>Mammalia</taxon>
        <taxon>Eutheria</taxon>
        <taxon>Laurasiatheria</taxon>
        <taxon>Chiroptera</taxon>
        <taxon>Yangochiroptera</taxon>
        <taxon>Vespertilionidae</taxon>
        <taxon>Myotis</taxon>
    </lineage>
</organism>
<proteinExistence type="predicted"/>